<dbReference type="GO" id="GO:0005813">
    <property type="term" value="C:centrosome"/>
    <property type="evidence" value="ECO:0007669"/>
    <property type="project" value="UniProtKB-SubCell"/>
</dbReference>
<reference evidence="7" key="1">
    <citation type="submission" date="2025-08" db="UniProtKB">
        <authorList>
            <consortium name="RefSeq"/>
        </authorList>
    </citation>
    <scope>IDENTIFICATION</scope>
    <source>
        <tissue evidence="7">Whole sample</tissue>
    </source>
</reference>
<evidence type="ECO:0000256" key="5">
    <source>
        <dbReference type="SAM" id="MobiDB-lite"/>
    </source>
</evidence>
<feature type="region of interest" description="Disordered" evidence="5">
    <location>
        <begin position="51"/>
        <end position="76"/>
    </location>
</feature>
<name>A0A8B8C0D2_CRAVI</name>
<evidence type="ECO:0000256" key="3">
    <source>
        <dbReference type="ARBA" id="ARBA00023054"/>
    </source>
</evidence>
<feature type="compositionally biased region" description="Low complexity" evidence="5">
    <location>
        <begin position="64"/>
        <end position="76"/>
    </location>
</feature>
<accession>A0A8B8C0D2</accession>
<dbReference type="InterPro" id="IPR028745">
    <property type="entry name" value="AKAP9/Pericentrin"/>
</dbReference>
<evidence type="ECO:0000256" key="4">
    <source>
        <dbReference type="ARBA" id="ARBA00023212"/>
    </source>
</evidence>
<feature type="region of interest" description="Disordered" evidence="5">
    <location>
        <begin position="108"/>
        <end position="128"/>
    </location>
</feature>
<keyword evidence="2" id="KW-0963">Cytoplasm</keyword>
<dbReference type="GO" id="GO:0007165">
    <property type="term" value="P:signal transduction"/>
    <property type="evidence" value="ECO:0007669"/>
    <property type="project" value="InterPro"/>
</dbReference>
<dbReference type="PANTHER" id="PTHR44981:SF2">
    <property type="entry name" value="PERICENTRIN-LIKE PROTEIN, ISOFORM F"/>
    <property type="match status" value="1"/>
</dbReference>
<keyword evidence="4" id="KW-0206">Cytoskeleton</keyword>
<evidence type="ECO:0000313" key="6">
    <source>
        <dbReference type="Proteomes" id="UP000694844"/>
    </source>
</evidence>
<sequence length="128" mass="14757">MGAYPSLEHLYTTARHRRPFTVFRSAARVVVAVSRIRCLVKKWKRATRDRSTAVVELEHRGPPSRKVLSSLSSSPTKPVIPFRARRVRITEPEPSSYHDDYISRLESLQQRMSGMESGPPKSRLFPRR</sequence>
<dbReference type="KEGG" id="cvn:111114871"/>
<dbReference type="Proteomes" id="UP000694844">
    <property type="component" value="Chromosome 9"/>
</dbReference>
<protein>
    <submittedName>
        <fullName evidence="7">Pericentrin-like</fullName>
    </submittedName>
</protein>
<dbReference type="GeneID" id="111114871"/>
<dbReference type="AlphaFoldDB" id="A0A8B8C0D2"/>
<proteinExistence type="predicted"/>
<dbReference type="PANTHER" id="PTHR44981">
    <property type="entry name" value="PERICENTRIN-LIKE PROTEIN, ISOFORM F"/>
    <property type="match status" value="1"/>
</dbReference>
<feature type="compositionally biased region" description="Basic and acidic residues" evidence="5">
    <location>
        <begin position="51"/>
        <end position="61"/>
    </location>
</feature>
<dbReference type="RefSeq" id="XP_022309102.1">
    <property type="nucleotide sequence ID" value="XM_022453394.1"/>
</dbReference>
<comment type="subcellular location">
    <subcellularLocation>
        <location evidence="1">Cytoplasm</location>
        <location evidence="1">Cytoskeleton</location>
        <location evidence="1">Microtubule organizing center</location>
        <location evidence="1">Centrosome</location>
    </subcellularLocation>
</comment>
<evidence type="ECO:0000256" key="2">
    <source>
        <dbReference type="ARBA" id="ARBA00022490"/>
    </source>
</evidence>
<organism evidence="6 7">
    <name type="scientific">Crassostrea virginica</name>
    <name type="common">Eastern oyster</name>
    <dbReference type="NCBI Taxonomy" id="6565"/>
    <lineage>
        <taxon>Eukaryota</taxon>
        <taxon>Metazoa</taxon>
        <taxon>Spiralia</taxon>
        <taxon>Lophotrochozoa</taxon>
        <taxon>Mollusca</taxon>
        <taxon>Bivalvia</taxon>
        <taxon>Autobranchia</taxon>
        <taxon>Pteriomorphia</taxon>
        <taxon>Ostreida</taxon>
        <taxon>Ostreoidea</taxon>
        <taxon>Ostreidae</taxon>
        <taxon>Crassostrea</taxon>
    </lineage>
</organism>
<gene>
    <name evidence="7" type="primary">LOC111114871</name>
</gene>
<keyword evidence="3" id="KW-0175">Coiled coil</keyword>
<evidence type="ECO:0000256" key="1">
    <source>
        <dbReference type="ARBA" id="ARBA00004300"/>
    </source>
</evidence>
<keyword evidence="6" id="KW-1185">Reference proteome</keyword>
<dbReference type="GO" id="GO:0060090">
    <property type="term" value="F:molecular adaptor activity"/>
    <property type="evidence" value="ECO:0007669"/>
    <property type="project" value="InterPro"/>
</dbReference>
<evidence type="ECO:0000313" key="7">
    <source>
        <dbReference type="RefSeq" id="XP_022309102.1"/>
    </source>
</evidence>